<name>A0A9W2ZEC2_BIOGL</name>
<proteinExistence type="inferred from homology"/>
<dbReference type="InterPro" id="IPR010300">
    <property type="entry name" value="CDO_1"/>
</dbReference>
<evidence type="ECO:0000256" key="2">
    <source>
        <dbReference type="ARBA" id="ARBA00006622"/>
    </source>
</evidence>
<reference evidence="13" key="1">
    <citation type="submission" date="2025-08" db="UniProtKB">
        <authorList>
            <consortium name="RefSeq"/>
        </authorList>
    </citation>
    <scope>IDENTIFICATION</scope>
</reference>
<keyword evidence="7 11" id="KW-0560">Oxidoreductase</keyword>
<feature type="binding site" evidence="10">
    <location>
        <position position="99"/>
    </location>
    <ligand>
        <name>Fe cation</name>
        <dbReference type="ChEBI" id="CHEBI:24875"/>
        <note>catalytic</note>
    </ligand>
</feature>
<evidence type="ECO:0000256" key="7">
    <source>
        <dbReference type="ARBA" id="ARBA00023002"/>
    </source>
</evidence>
<feature type="binding site" evidence="10">
    <location>
        <position position="149"/>
    </location>
    <ligand>
        <name>Fe cation</name>
        <dbReference type="ChEBI" id="CHEBI:24875"/>
        <note>catalytic</note>
    </ligand>
</feature>
<dbReference type="EC" id="1.13.11.20" evidence="3 11"/>
<evidence type="ECO:0000256" key="4">
    <source>
        <dbReference type="ARBA" id="ARBA00022723"/>
    </source>
</evidence>
<dbReference type="CDD" id="cd10548">
    <property type="entry name" value="cupin_CDO"/>
    <property type="match status" value="1"/>
</dbReference>
<keyword evidence="5 9" id="KW-0883">Thioether bond</keyword>
<dbReference type="AlphaFoldDB" id="A0A9W2ZEC2"/>
<dbReference type="OrthoDB" id="543511at2759"/>
<evidence type="ECO:0000256" key="3">
    <source>
        <dbReference type="ARBA" id="ARBA00013133"/>
    </source>
</evidence>
<evidence type="ECO:0000256" key="8">
    <source>
        <dbReference type="ARBA" id="ARBA00023004"/>
    </source>
</evidence>
<keyword evidence="12" id="KW-1185">Reference proteome</keyword>
<evidence type="ECO:0000256" key="10">
    <source>
        <dbReference type="PIRSR" id="PIRSR610300-51"/>
    </source>
</evidence>
<evidence type="ECO:0000313" key="12">
    <source>
        <dbReference type="Proteomes" id="UP001165740"/>
    </source>
</evidence>
<dbReference type="RefSeq" id="XP_055873241.1">
    <property type="nucleotide sequence ID" value="XM_056017266.1"/>
</dbReference>
<dbReference type="InterPro" id="IPR011051">
    <property type="entry name" value="RmlC_Cupin_sf"/>
</dbReference>
<gene>
    <name evidence="13" type="primary">LOC129923948</name>
</gene>
<comment type="cofactor">
    <cofactor evidence="11">
        <name>Fe cation</name>
        <dbReference type="ChEBI" id="CHEBI:24875"/>
    </cofactor>
    <text evidence="11">Binds 1 Fe cation per subunit.</text>
</comment>
<comment type="similarity">
    <text evidence="2 11">Belongs to the cysteine dioxygenase family.</text>
</comment>
<evidence type="ECO:0000313" key="13">
    <source>
        <dbReference type="RefSeq" id="XP_055873241.1"/>
    </source>
</evidence>
<feature type="binding site" evidence="10">
    <location>
        <position position="97"/>
    </location>
    <ligand>
        <name>Fe cation</name>
        <dbReference type="ChEBI" id="CHEBI:24875"/>
        <note>catalytic</note>
    </ligand>
</feature>
<dbReference type="Pfam" id="PF05995">
    <property type="entry name" value="CDO_I"/>
    <property type="match status" value="1"/>
</dbReference>
<comment type="catalytic activity">
    <reaction evidence="11">
        <text>L-cysteine + O2 = 3-sulfino-L-alanine + H(+)</text>
        <dbReference type="Rhea" id="RHEA:20441"/>
        <dbReference type="ChEBI" id="CHEBI:15378"/>
        <dbReference type="ChEBI" id="CHEBI:15379"/>
        <dbReference type="ChEBI" id="CHEBI:35235"/>
        <dbReference type="ChEBI" id="CHEBI:61085"/>
        <dbReference type="EC" id="1.13.11.20"/>
    </reaction>
</comment>
<comment type="pathway">
    <text evidence="1 11">Organosulfur biosynthesis; taurine biosynthesis; hypotaurine from L-cysteine: step 1/2.</text>
</comment>
<evidence type="ECO:0000256" key="9">
    <source>
        <dbReference type="PIRSR" id="PIRSR610300-50"/>
    </source>
</evidence>
<evidence type="ECO:0000256" key="6">
    <source>
        <dbReference type="ARBA" id="ARBA00022964"/>
    </source>
</evidence>
<sequence length="216" mass="24492">MPLSRREMNAREANDGEEEIETLAELMFLLTLVTYSDLAEAEGKFRRLMQRYRGDASDWSKHCTAGYEFYNRQFLLQNDKISLILLIFPPRQGNLLHDHGSSSCIFKVLQGALFERYYRPGPLPEHLQRRVEITYAQGDLNASATNTPHCVRNLSSTETAVSAVLYFPPLTSCHIYTNSGQQQEVQPIFGAAAPTVHNLHRLDGENEDDAEENSIT</sequence>
<feature type="cross-link" description="3'-(S-cysteinyl)-tyrosine (Cys-Tyr)" evidence="9">
    <location>
        <begin position="104"/>
        <end position="166"/>
    </location>
</feature>
<evidence type="ECO:0000256" key="11">
    <source>
        <dbReference type="RuleBase" id="RU366010"/>
    </source>
</evidence>
<dbReference type="GeneID" id="129923948"/>
<evidence type="ECO:0000256" key="1">
    <source>
        <dbReference type="ARBA" id="ARBA00004759"/>
    </source>
</evidence>
<keyword evidence="8 10" id="KW-0408">Iron</keyword>
<dbReference type="Gene3D" id="2.60.120.10">
    <property type="entry name" value="Jelly Rolls"/>
    <property type="match status" value="1"/>
</dbReference>
<accession>A0A9W2ZEC2</accession>
<dbReference type="GO" id="GO:0017172">
    <property type="term" value="F:cysteine dioxygenase activity"/>
    <property type="evidence" value="ECO:0007669"/>
    <property type="project" value="UniProtKB-UniRule"/>
</dbReference>
<dbReference type="Proteomes" id="UP001165740">
    <property type="component" value="Chromosome 18"/>
</dbReference>
<keyword evidence="6 11" id="KW-0223">Dioxygenase</keyword>
<protein>
    <recommendedName>
        <fullName evidence="3 11">Cysteine dioxygenase</fullName>
        <ecNumber evidence="3 11">1.13.11.20</ecNumber>
    </recommendedName>
</protein>
<dbReference type="SUPFAM" id="SSF51182">
    <property type="entry name" value="RmlC-like cupins"/>
    <property type="match status" value="1"/>
</dbReference>
<dbReference type="InterPro" id="IPR014710">
    <property type="entry name" value="RmlC-like_jellyroll"/>
</dbReference>
<organism evidence="12 13">
    <name type="scientific">Biomphalaria glabrata</name>
    <name type="common">Bloodfluke planorb</name>
    <name type="synonym">Freshwater snail</name>
    <dbReference type="NCBI Taxonomy" id="6526"/>
    <lineage>
        <taxon>Eukaryota</taxon>
        <taxon>Metazoa</taxon>
        <taxon>Spiralia</taxon>
        <taxon>Lophotrochozoa</taxon>
        <taxon>Mollusca</taxon>
        <taxon>Gastropoda</taxon>
        <taxon>Heterobranchia</taxon>
        <taxon>Euthyneura</taxon>
        <taxon>Panpulmonata</taxon>
        <taxon>Hygrophila</taxon>
        <taxon>Lymnaeoidea</taxon>
        <taxon>Planorbidae</taxon>
        <taxon>Biomphalaria</taxon>
    </lineage>
</organism>
<dbReference type="PANTHER" id="PTHR12918:SF1">
    <property type="entry name" value="CYSTEINE DIOXYGENASE TYPE 1"/>
    <property type="match status" value="1"/>
</dbReference>
<dbReference type="GO" id="GO:0042412">
    <property type="term" value="P:taurine biosynthetic process"/>
    <property type="evidence" value="ECO:0007669"/>
    <property type="project" value="UniProtKB-UniRule"/>
</dbReference>
<dbReference type="PANTHER" id="PTHR12918">
    <property type="entry name" value="CYSTEINE DIOXYGENASE"/>
    <property type="match status" value="1"/>
</dbReference>
<dbReference type="GO" id="GO:0008198">
    <property type="term" value="F:ferrous iron binding"/>
    <property type="evidence" value="ECO:0007669"/>
    <property type="project" value="TreeGrafter"/>
</dbReference>
<keyword evidence="4 10" id="KW-0479">Metal-binding</keyword>
<evidence type="ECO:0000256" key="5">
    <source>
        <dbReference type="ARBA" id="ARBA00022784"/>
    </source>
</evidence>